<dbReference type="OrthoDB" id="293025at2157"/>
<keyword evidence="1" id="KW-0812">Transmembrane</keyword>
<organism evidence="2 3">
    <name type="scientific">Haloferax massiliensis</name>
    <dbReference type="NCBI Taxonomy" id="1476858"/>
    <lineage>
        <taxon>Archaea</taxon>
        <taxon>Methanobacteriati</taxon>
        <taxon>Methanobacteriota</taxon>
        <taxon>Stenosarchaea group</taxon>
        <taxon>Halobacteria</taxon>
        <taxon>Halobacteriales</taxon>
        <taxon>Haloferacaceae</taxon>
        <taxon>Haloferax</taxon>
    </lineage>
</organism>
<feature type="transmembrane region" description="Helical" evidence="1">
    <location>
        <begin position="21"/>
        <end position="39"/>
    </location>
</feature>
<proteinExistence type="predicted"/>
<gene>
    <name evidence="2" type="ORF">BN996_02879</name>
</gene>
<reference evidence="3" key="1">
    <citation type="submission" date="2015-03" db="EMBL/GenBank/DDBJ databases">
        <authorList>
            <person name="Urmite Genomes"/>
        </authorList>
    </citation>
    <scope>NUCLEOTIDE SEQUENCE [LARGE SCALE GENOMIC DNA]</scope>
    <source>
        <strain evidence="3">Arc-Hr</strain>
    </source>
</reference>
<dbReference type="RefSeq" id="WP_089780148.1">
    <property type="nucleotide sequence ID" value="NZ_CABLRR010000003.1"/>
</dbReference>
<protein>
    <submittedName>
        <fullName evidence="2">Uncharacterized protein</fullName>
    </submittedName>
</protein>
<evidence type="ECO:0000313" key="2">
    <source>
        <dbReference type="EMBL" id="CQR51900.1"/>
    </source>
</evidence>
<sequence>MSVNASRVPSLRKAASSNRNFIMTVLAGVFMILLARFVLDGTIAGMFGVWGISLVGVGIGGYLLLRLWGSYN</sequence>
<dbReference type="EMBL" id="CSTE01000003">
    <property type="protein sequence ID" value="CQR51900.1"/>
    <property type="molecule type" value="Genomic_DNA"/>
</dbReference>
<feature type="transmembrane region" description="Helical" evidence="1">
    <location>
        <begin position="45"/>
        <end position="65"/>
    </location>
</feature>
<dbReference type="AlphaFoldDB" id="A0A0D6JTZ8"/>
<evidence type="ECO:0000313" key="3">
    <source>
        <dbReference type="Proteomes" id="UP000198902"/>
    </source>
</evidence>
<evidence type="ECO:0000256" key="1">
    <source>
        <dbReference type="SAM" id="Phobius"/>
    </source>
</evidence>
<keyword evidence="1" id="KW-1133">Transmembrane helix</keyword>
<name>A0A0D6JTZ8_9EURY</name>
<dbReference type="Proteomes" id="UP000198902">
    <property type="component" value="Unassembled WGS sequence"/>
</dbReference>
<keyword evidence="3" id="KW-1185">Reference proteome</keyword>
<accession>A0A0D6JTZ8</accession>
<keyword evidence="1" id="KW-0472">Membrane</keyword>